<evidence type="ECO:0000256" key="1">
    <source>
        <dbReference type="SAM" id="MobiDB-lite"/>
    </source>
</evidence>
<evidence type="ECO:0000313" key="3">
    <source>
        <dbReference type="EMBL" id="EEF61815.1"/>
    </source>
</evidence>
<dbReference type="InterPro" id="IPR002871">
    <property type="entry name" value="NIF_FeS_clus_asmbl_NifU_N"/>
</dbReference>
<dbReference type="AlphaFoldDB" id="B9XEV1"/>
<dbReference type="SUPFAM" id="SSF82649">
    <property type="entry name" value="SufE/NifU"/>
    <property type="match status" value="1"/>
</dbReference>
<feature type="domain" description="NIF system FeS cluster assembly NifU N-terminal" evidence="2">
    <location>
        <begin position="7"/>
        <end position="121"/>
    </location>
</feature>
<dbReference type="CDD" id="cd06664">
    <property type="entry name" value="IscU_like"/>
    <property type="match status" value="1"/>
</dbReference>
<reference evidence="3 4" key="1">
    <citation type="journal article" date="2011" name="J. Bacteriol.">
        <title>Genome sequence of 'Pedosphaera parvula' Ellin514, an aerobic Verrucomicrobial isolate from pasture soil.</title>
        <authorList>
            <person name="Kant R."/>
            <person name="van Passel M.W."/>
            <person name="Sangwan P."/>
            <person name="Palva A."/>
            <person name="Lucas S."/>
            <person name="Copeland A."/>
            <person name="Lapidus A."/>
            <person name="Glavina Del Rio T."/>
            <person name="Dalin E."/>
            <person name="Tice H."/>
            <person name="Bruce D."/>
            <person name="Goodwin L."/>
            <person name="Pitluck S."/>
            <person name="Chertkov O."/>
            <person name="Larimer F.W."/>
            <person name="Land M.L."/>
            <person name="Hauser L."/>
            <person name="Brettin T.S."/>
            <person name="Detter J.C."/>
            <person name="Han S."/>
            <person name="de Vos W.M."/>
            <person name="Janssen P.H."/>
            <person name="Smidt H."/>
        </authorList>
    </citation>
    <scope>NUCLEOTIDE SEQUENCE [LARGE SCALE GENOMIC DNA]</scope>
    <source>
        <strain evidence="3 4">Ellin514</strain>
    </source>
</reference>
<evidence type="ECO:0000313" key="4">
    <source>
        <dbReference type="Proteomes" id="UP000003688"/>
    </source>
</evidence>
<dbReference type="STRING" id="320771.Cflav_PD4855"/>
<sequence>MDKDLEKRIREAMLNPQNMGELANADSVGTVGNSDCGEMLRLWVKFKDDNGRKVIDKATFQSFGCETAIAVASLATELIRGKTAEEALALKTEDLAGELGPLPPMKIHCAQLVEGALRSALEPGEELKPASAPAPMAVSQASANLGDSLKPKEGVKIVFLNKKQDAQ</sequence>
<feature type="region of interest" description="Disordered" evidence="1">
    <location>
        <begin position="125"/>
        <end position="148"/>
    </location>
</feature>
<proteinExistence type="predicted"/>
<comment type="caution">
    <text evidence="3">The sequence shown here is derived from an EMBL/GenBank/DDBJ whole genome shotgun (WGS) entry which is preliminary data.</text>
</comment>
<gene>
    <name evidence="3" type="ORF">Cflav_PD4855</name>
</gene>
<evidence type="ECO:0000259" key="2">
    <source>
        <dbReference type="Pfam" id="PF01592"/>
    </source>
</evidence>
<dbReference type="GO" id="GO:0005506">
    <property type="term" value="F:iron ion binding"/>
    <property type="evidence" value="ECO:0007669"/>
    <property type="project" value="InterPro"/>
</dbReference>
<dbReference type="EMBL" id="ABOX02000008">
    <property type="protein sequence ID" value="EEF61815.1"/>
    <property type="molecule type" value="Genomic_DNA"/>
</dbReference>
<organism evidence="3 4">
    <name type="scientific">Pedosphaera parvula (strain Ellin514)</name>
    <dbReference type="NCBI Taxonomy" id="320771"/>
    <lineage>
        <taxon>Bacteria</taxon>
        <taxon>Pseudomonadati</taxon>
        <taxon>Verrucomicrobiota</taxon>
        <taxon>Pedosphaerae</taxon>
        <taxon>Pedosphaerales</taxon>
        <taxon>Pedosphaeraceae</taxon>
        <taxon>Pedosphaera</taxon>
    </lineage>
</organism>
<dbReference type="PANTHER" id="PTHR10093">
    <property type="entry name" value="IRON-SULFUR CLUSTER ASSEMBLY ENZYME NIFU HOMOLOG"/>
    <property type="match status" value="1"/>
</dbReference>
<keyword evidence="4" id="KW-1185">Reference proteome</keyword>
<name>B9XEV1_PEDPL</name>
<dbReference type="GO" id="GO:0016226">
    <property type="term" value="P:iron-sulfur cluster assembly"/>
    <property type="evidence" value="ECO:0007669"/>
    <property type="project" value="InterPro"/>
</dbReference>
<dbReference type="Proteomes" id="UP000003688">
    <property type="component" value="Unassembled WGS sequence"/>
</dbReference>
<dbReference type="RefSeq" id="WP_007414349.1">
    <property type="nucleotide sequence ID" value="NZ_ABOX02000008.1"/>
</dbReference>
<dbReference type="Gene3D" id="3.90.1010.10">
    <property type="match status" value="1"/>
</dbReference>
<accession>B9XEV1</accession>
<dbReference type="Pfam" id="PF01592">
    <property type="entry name" value="NifU_N"/>
    <property type="match status" value="1"/>
</dbReference>
<protein>
    <submittedName>
        <fullName evidence="3">Nitrogen-fixing NifU domain protein</fullName>
    </submittedName>
</protein>
<dbReference type="GO" id="GO:0051536">
    <property type="term" value="F:iron-sulfur cluster binding"/>
    <property type="evidence" value="ECO:0007669"/>
    <property type="project" value="InterPro"/>
</dbReference>
<dbReference type="OrthoDB" id="9804157at2"/>